<feature type="domain" description="Fungal STAND N-terminal Goodbye" evidence="3">
    <location>
        <begin position="98"/>
        <end position="218"/>
    </location>
</feature>
<evidence type="ECO:0000256" key="2">
    <source>
        <dbReference type="SAM" id="Phobius"/>
    </source>
</evidence>
<dbReference type="AlphaFoldDB" id="A0A9P5MSA3"/>
<dbReference type="InterPro" id="IPR031350">
    <property type="entry name" value="Goodbye_dom"/>
</dbReference>
<proteinExistence type="predicted"/>
<keyword evidence="5" id="KW-1185">Reference proteome</keyword>
<gene>
    <name evidence="4" type="ORF">DFH94DRAFT_846273</name>
</gene>
<organism evidence="4 5">
    <name type="scientific">Russula ochroleuca</name>
    <dbReference type="NCBI Taxonomy" id="152965"/>
    <lineage>
        <taxon>Eukaryota</taxon>
        <taxon>Fungi</taxon>
        <taxon>Dikarya</taxon>
        <taxon>Basidiomycota</taxon>
        <taxon>Agaricomycotina</taxon>
        <taxon>Agaricomycetes</taxon>
        <taxon>Russulales</taxon>
        <taxon>Russulaceae</taxon>
        <taxon>Russula</taxon>
    </lineage>
</organism>
<feature type="compositionally biased region" description="Basic residues" evidence="1">
    <location>
        <begin position="33"/>
        <end position="45"/>
    </location>
</feature>
<feature type="region of interest" description="Disordered" evidence="1">
    <location>
        <begin position="67"/>
        <end position="90"/>
    </location>
</feature>
<dbReference type="EMBL" id="WHVB01000014">
    <property type="protein sequence ID" value="KAF8476636.1"/>
    <property type="molecule type" value="Genomic_DNA"/>
</dbReference>
<feature type="transmembrane region" description="Helical" evidence="2">
    <location>
        <begin position="170"/>
        <end position="191"/>
    </location>
</feature>
<dbReference type="Pfam" id="PF17109">
    <property type="entry name" value="Goodbye"/>
    <property type="match status" value="1"/>
</dbReference>
<feature type="transmembrane region" description="Helical" evidence="2">
    <location>
        <begin position="225"/>
        <end position="246"/>
    </location>
</feature>
<reference evidence="4" key="1">
    <citation type="submission" date="2019-10" db="EMBL/GenBank/DDBJ databases">
        <authorList>
            <consortium name="DOE Joint Genome Institute"/>
            <person name="Kuo A."/>
            <person name="Miyauchi S."/>
            <person name="Kiss E."/>
            <person name="Drula E."/>
            <person name="Kohler A."/>
            <person name="Sanchez-Garcia M."/>
            <person name="Andreopoulos B."/>
            <person name="Barry K.W."/>
            <person name="Bonito G."/>
            <person name="Buee M."/>
            <person name="Carver A."/>
            <person name="Chen C."/>
            <person name="Cichocki N."/>
            <person name="Clum A."/>
            <person name="Culley D."/>
            <person name="Crous P.W."/>
            <person name="Fauchery L."/>
            <person name="Girlanda M."/>
            <person name="Hayes R."/>
            <person name="Keri Z."/>
            <person name="LaButti K."/>
            <person name="Lipzen A."/>
            <person name="Lombard V."/>
            <person name="Magnuson J."/>
            <person name="Maillard F."/>
            <person name="Morin E."/>
            <person name="Murat C."/>
            <person name="Nolan M."/>
            <person name="Ohm R."/>
            <person name="Pangilinan J."/>
            <person name="Pereira M."/>
            <person name="Perotto S."/>
            <person name="Peter M."/>
            <person name="Riley R."/>
            <person name="Sitrit Y."/>
            <person name="Stielow B."/>
            <person name="Szollosi G."/>
            <person name="Zifcakova L."/>
            <person name="Stursova M."/>
            <person name="Spatafora J.W."/>
            <person name="Tedersoo L."/>
            <person name="Vaario L.-M."/>
            <person name="Yamada A."/>
            <person name="Yan M."/>
            <person name="Wang P."/>
            <person name="Xu J."/>
            <person name="Bruns T."/>
            <person name="Baldrian P."/>
            <person name="Vilgalys R."/>
            <person name="Henrissat B."/>
            <person name="Grigoriev I.V."/>
            <person name="Hibbett D."/>
            <person name="Nagy L.G."/>
            <person name="Martin F.M."/>
        </authorList>
    </citation>
    <scope>NUCLEOTIDE SEQUENCE</scope>
    <source>
        <strain evidence="4">Prilba</strain>
    </source>
</reference>
<feature type="compositionally biased region" description="Polar residues" evidence="1">
    <location>
        <begin position="67"/>
        <end position="76"/>
    </location>
</feature>
<protein>
    <recommendedName>
        <fullName evidence="3">Fungal STAND N-terminal Goodbye domain-containing protein</fullName>
    </recommendedName>
</protein>
<name>A0A9P5MSA3_9AGAM</name>
<feature type="compositionally biased region" description="Low complexity" evidence="1">
    <location>
        <begin position="77"/>
        <end position="90"/>
    </location>
</feature>
<dbReference type="Proteomes" id="UP000759537">
    <property type="component" value="Unassembled WGS sequence"/>
</dbReference>
<evidence type="ECO:0000256" key="1">
    <source>
        <dbReference type="SAM" id="MobiDB-lite"/>
    </source>
</evidence>
<feature type="region of interest" description="Disordered" evidence="1">
    <location>
        <begin position="297"/>
        <end position="319"/>
    </location>
</feature>
<feature type="compositionally biased region" description="Basic and acidic residues" evidence="1">
    <location>
        <begin position="297"/>
        <end position="307"/>
    </location>
</feature>
<feature type="compositionally biased region" description="Low complexity" evidence="1">
    <location>
        <begin position="308"/>
        <end position="319"/>
    </location>
</feature>
<accession>A0A9P5MSA3</accession>
<reference evidence="4" key="2">
    <citation type="journal article" date="2020" name="Nat. Commun.">
        <title>Large-scale genome sequencing of mycorrhizal fungi provides insights into the early evolution of symbiotic traits.</title>
        <authorList>
            <person name="Miyauchi S."/>
            <person name="Kiss E."/>
            <person name="Kuo A."/>
            <person name="Drula E."/>
            <person name="Kohler A."/>
            <person name="Sanchez-Garcia M."/>
            <person name="Morin E."/>
            <person name="Andreopoulos B."/>
            <person name="Barry K.W."/>
            <person name="Bonito G."/>
            <person name="Buee M."/>
            <person name="Carver A."/>
            <person name="Chen C."/>
            <person name="Cichocki N."/>
            <person name="Clum A."/>
            <person name="Culley D."/>
            <person name="Crous P.W."/>
            <person name="Fauchery L."/>
            <person name="Girlanda M."/>
            <person name="Hayes R.D."/>
            <person name="Keri Z."/>
            <person name="LaButti K."/>
            <person name="Lipzen A."/>
            <person name="Lombard V."/>
            <person name="Magnuson J."/>
            <person name="Maillard F."/>
            <person name="Murat C."/>
            <person name="Nolan M."/>
            <person name="Ohm R.A."/>
            <person name="Pangilinan J."/>
            <person name="Pereira M.F."/>
            <person name="Perotto S."/>
            <person name="Peter M."/>
            <person name="Pfister S."/>
            <person name="Riley R."/>
            <person name="Sitrit Y."/>
            <person name="Stielow J.B."/>
            <person name="Szollosi G."/>
            <person name="Zifcakova L."/>
            <person name="Stursova M."/>
            <person name="Spatafora J.W."/>
            <person name="Tedersoo L."/>
            <person name="Vaario L.M."/>
            <person name="Yamada A."/>
            <person name="Yan M."/>
            <person name="Wang P."/>
            <person name="Xu J."/>
            <person name="Bruns T."/>
            <person name="Baldrian P."/>
            <person name="Vilgalys R."/>
            <person name="Dunand C."/>
            <person name="Henrissat B."/>
            <person name="Grigoriev I.V."/>
            <person name="Hibbett D."/>
            <person name="Nagy L.G."/>
            <person name="Martin F.M."/>
        </authorList>
    </citation>
    <scope>NUCLEOTIDE SEQUENCE</scope>
    <source>
        <strain evidence="4">Prilba</strain>
    </source>
</reference>
<keyword evidence="2" id="KW-0472">Membrane</keyword>
<feature type="region of interest" description="Disordered" evidence="1">
    <location>
        <begin position="16"/>
        <end position="54"/>
    </location>
</feature>
<evidence type="ECO:0000259" key="3">
    <source>
        <dbReference type="Pfam" id="PF17109"/>
    </source>
</evidence>
<keyword evidence="2" id="KW-0812">Transmembrane</keyword>
<sequence>MNSATWTMQGKRVASGSLALTERSPCQTQSTHVSKRASSRFHIGHHQPDGTRRQCSLSMPHLALSTRTMSQTHHNASSSSSSSGSSSSNFQSVPSASLDAYEKKTKSKLLTHPLAARLQSCDSSTAILSILQDLIQQFDHRRRSDERLTNWLNPTVNVLYAFSSTLGQGLGLVFPSANAVFSGIGVLLLAAKDVDASQDVLIDIFVRFEGFFKRLETYTEVRPTAAMMDVIVNIMMEVLSILAIATKEIKQGRSKKILKKLLGKNNIEDALKKLDTLTMEEARMAIAETLNVTHRVDDKVDKGEQQSRRGGQQSRQGRR</sequence>
<keyword evidence="2" id="KW-1133">Transmembrane helix</keyword>
<evidence type="ECO:0000313" key="5">
    <source>
        <dbReference type="Proteomes" id="UP000759537"/>
    </source>
</evidence>
<comment type="caution">
    <text evidence="4">The sequence shown here is derived from an EMBL/GenBank/DDBJ whole genome shotgun (WGS) entry which is preliminary data.</text>
</comment>
<evidence type="ECO:0000313" key="4">
    <source>
        <dbReference type="EMBL" id="KAF8476636.1"/>
    </source>
</evidence>